<dbReference type="RefSeq" id="WP_081232393.1">
    <property type="nucleotide sequence ID" value="NZ_AQHB01000049.1"/>
</dbReference>
<feature type="transmembrane region" description="Helical" evidence="8">
    <location>
        <begin position="426"/>
        <end position="451"/>
    </location>
</feature>
<evidence type="ECO:0000256" key="2">
    <source>
        <dbReference type="ARBA" id="ARBA00022692"/>
    </source>
</evidence>
<feature type="transmembrane region" description="Helical" evidence="8">
    <location>
        <begin position="390"/>
        <end position="414"/>
    </location>
</feature>
<dbReference type="InterPro" id="IPR050491">
    <property type="entry name" value="AmpC-like"/>
</dbReference>
<dbReference type="InterPro" id="IPR011527">
    <property type="entry name" value="ABC1_TM_dom"/>
</dbReference>
<organism evidence="11 12">
    <name type="scientific">Pseudoalteromonas luteoviolacea DSM 6061</name>
    <dbReference type="NCBI Taxonomy" id="1365250"/>
    <lineage>
        <taxon>Bacteria</taxon>
        <taxon>Pseudomonadati</taxon>
        <taxon>Pseudomonadota</taxon>
        <taxon>Gammaproteobacteria</taxon>
        <taxon>Alteromonadales</taxon>
        <taxon>Pseudoalteromonadaceae</taxon>
        <taxon>Pseudoalteromonas</taxon>
    </lineage>
</organism>
<evidence type="ECO:0000313" key="12">
    <source>
        <dbReference type="Proteomes" id="UP000076643"/>
    </source>
</evidence>
<dbReference type="InterPro" id="IPR027417">
    <property type="entry name" value="P-loop_NTPase"/>
</dbReference>
<feature type="transmembrane region" description="Helical" evidence="8">
    <location>
        <begin position="504"/>
        <end position="529"/>
    </location>
</feature>
<feature type="region of interest" description="Disordered" evidence="7">
    <location>
        <begin position="1037"/>
        <end position="1059"/>
    </location>
</feature>
<dbReference type="GO" id="GO:0005886">
    <property type="term" value="C:plasma membrane"/>
    <property type="evidence" value="ECO:0007669"/>
    <property type="project" value="UniProtKB-SubCell"/>
</dbReference>
<feature type="transmembrane region" description="Helical" evidence="8">
    <location>
        <begin position="720"/>
        <end position="742"/>
    </location>
</feature>
<dbReference type="GO" id="GO:0015833">
    <property type="term" value="P:peptide transport"/>
    <property type="evidence" value="ECO:0007669"/>
    <property type="project" value="InterPro"/>
</dbReference>
<dbReference type="GO" id="GO:0016887">
    <property type="term" value="F:ATP hydrolysis activity"/>
    <property type="evidence" value="ECO:0007669"/>
    <property type="project" value="InterPro"/>
</dbReference>
<dbReference type="InterPro" id="IPR003439">
    <property type="entry name" value="ABC_transporter-like_ATP-bd"/>
</dbReference>
<dbReference type="PANTHER" id="PTHR46825:SF11">
    <property type="entry name" value="PENICILLIN-BINDING PROTEIN 4"/>
    <property type="match status" value="1"/>
</dbReference>
<dbReference type="Pfam" id="PF00005">
    <property type="entry name" value="ABC_tran"/>
    <property type="match status" value="1"/>
</dbReference>
<dbReference type="SUPFAM" id="SSF52540">
    <property type="entry name" value="P-loop containing nucleoside triphosphate hydrolases"/>
    <property type="match status" value="1"/>
</dbReference>
<name>A0A166XMM0_9GAMM</name>
<dbReference type="PATRIC" id="fig|1365250.3.peg.1526"/>
<keyword evidence="5 8" id="KW-1133">Transmembrane helix</keyword>
<dbReference type="GO" id="GO:0005524">
    <property type="term" value="F:ATP binding"/>
    <property type="evidence" value="ECO:0007669"/>
    <property type="project" value="UniProtKB-KW"/>
</dbReference>
<feature type="transmembrane region" description="Helical" evidence="8">
    <location>
        <begin position="754"/>
        <end position="772"/>
    </location>
</feature>
<dbReference type="InterPro" id="IPR036640">
    <property type="entry name" value="ABC1_TM_sf"/>
</dbReference>
<dbReference type="InterPro" id="IPR012338">
    <property type="entry name" value="Beta-lactam/transpept-like"/>
</dbReference>
<sequence length="1059" mass="117306">MLKINKMKLVIPALMMIVAMAWLSLRPPPQIVSEVSIEHPKATQINQFLQAQMREGNIPGMSVVVIENGLTSHKVGLGMADIASQTKVNANTQFELASNTKAFTGLALHTLEQQGLLSLSDKVRDHLPAFNMQYEGEDSPVTLQQVLHHTSGIPFDSITLFSEATDSLALSRDVAKLNDVALVHPPGSVFLYATINYDVLGAIIAKVSGLSYEDYVTQAVLQPLGLNQTSFVKAENHATGYKHHFGGLEAYDAPIYRGNAPAAYLSSNINDVERWLKIQLGLIDSGSLDKSLFEKALRPDRSIKPWFNGGSYASGWWSIQQGSGEISHSGNNPNFSTFMMFFPQEQKAVAVLANINSDRIEQLARGINNILLDQPIPYIEGDMYASVDKVALGLIAFMLPFTLVNLGFLVYSIVETRQGSRKFEGTVVSVVIKILVAALFLVGLAVCVNSLPKVFFGGVNWNVVNTWAPNTLILGIAAVFIGVSSFSAYTIYTMVYQKPNDKQIFVISALGALSGLGNTFCIFTINMALQSPDPLGNGLYIIFLFGMVLYVLGQKVVRTKVLSLTNQTIFNMRMGLVRRILSSPYHQIEKVERENIQTVLNNDAELISQFPHYLIMMITSATTLLFCFIYLGSVSIWGLLLALLVVTFATMLFFTAGARANAHLENARTVQEYFFAYINDLTAGLKELNLNNKKKAHFHEDMKDSCQEYCDSNVNAGVKYINVLVMGELLFTIVIGFVAFIYPAIFKNLSTADLTTFVLVFLYMTGPVNGVLNNIPHLMKIKVAWKRVCNLTDRLDEMALESITSSNNSVVKVNKDVTIELKDVTYEYYRQNESQGKSEEGGPATPSFIVGPVSCYFNSGEITFITGGNGSGKSTLAKLITGLYVPSNGQINVNDCVINSDELNQLYTAIFWDYHLFNKLYGVNAEDKQSQIDEHLDTLRLSKIVNIEQGKIASTDLSTGQRKRLALLVSHLDERPIYLFDEWAADQDPEYRKVFYQVILPELKRQNKCVIVISHDDHYFNVADKIIKMEMGKPTISKGESAHSISKEPISLSSEPVGV</sequence>
<keyword evidence="4" id="KW-0067">ATP-binding</keyword>
<accession>A0A166XMM0</accession>
<dbReference type="PROSITE" id="PS50893">
    <property type="entry name" value="ABC_TRANSPORTER_2"/>
    <property type="match status" value="1"/>
</dbReference>
<dbReference type="AlphaFoldDB" id="A0A166XMM0"/>
<dbReference type="PANTHER" id="PTHR46825">
    <property type="entry name" value="D-ALANYL-D-ALANINE-CARBOXYPEPTIDASE/ENDOPEPTIDASE AMPH"/>
    <property type="match status" value="1"/>
</dbReference>
<evidence type="ECO:0000256" key="1">
    <source>
        <dbReference type="ARBA" id="ARBA00004651"/>
    </source>
</evidence>
<dbReference type="Gene3D" id="3.40.50.300">
    <property type="entry name" value="P-loop containing nucleotide triphosphate hydrolases"/>
    <property type="match status" value="1"/>
</dbReference>
<dbReference type="PROSITE" id="PS50929">
    <property type="entry name" value="ABC_TM1F"/>
    <property type="match status" value="1"/>
</dbReference>
<dbReference type="InterPro" id="IPR001466">
    <property type="entry name" value="Beta-lactam-related"/>
</dbReference>
<dbReference type="SUPFAM" id="SSF90123">
    <property type="entry name" value="ABC transporter transmembrane region"/>
    <property type="match status" value="1"/>
</dbReference>
<dbReference type="EMBL" id="AUYB01000094">
    <property type="protein sequence ID" value="KZN40569.1"/>
    <property type="molecule type" value="Genomic_DNA"/>
</dbReference>
<feature type="transmembrane region" description="Helical" evidence="8">
    <location>
        <begin position="535"/>
        <end position="553"/>
    </location>
</feature>
<keyword evidence="12" id="KW-1185">Reference proteome</keyword>
<feature type="transmembrane region" description="Helical" evidence="8">
    <location>
        <begin position="637"/>
        <end position="658"/>
    </location>
</feature>
<keyword evidence="2 8" id="KW-0812">Transmembrane</keyword>
<evidence type="ECO:0000256" key="3">
    <source>
        <dbReference type="ARBA" id="ARBA00022741"/>
    </source>
</evidence>
<dbReference type="GO" id="GO:1904680">
    <property type="term" value="F:peptide transmembrane transporter activity"/>
    <property type="evidence" value="ECO:0007669"/>
    <property type="project" value="InterPro"/>
</dbReference>
<gene>
    <name evidence="11" type="ORF">N475_11495</name>
</gene>
<proteinExistence type="predicted"/>
<dbReference type="NCBIfam" id="TIGR01194">
    <property type="entry name" value="cyc_pep_trnsptr"/>
    <property type="match status" value="1"/>
</dbReference>
<comment type="subcellular location">
    <subcellularLocation>
        <location evidence="1">Cell membrane</location>
        <topology evidence="1">Multi-pass membrane protein</topology>
    </subcellularLocation>
</comment>
<dbReference type="Gene3D" id="3.40.710.10">
    <property type="entry name" value="DD-peptidase/beta-lactamase superfamily"/>
    <property type="match status" value="1"/>
</dbReference>
<dbReference type="SUPFAM" id="SSF56601">
    <property type="entry name" value="beta-lactamase/transpeptidase-like"/>
    <property type="match status" value="1"/>
</dbReference>
<evidence type="ECO:0000256" key="4">
    <source>
        <dbReference type="ARBA" id="ARBA00022840"/>
    </source>
</evidence>
<evidence type="ECO:0000256" key="8">
    <source>
        <dbReference type="SAM" id="Phobius"/>
    </source>
</evidence>
<evidence type="ECO:0000259" key="9">
    <source>
        <dbReference type="PROSITE" id="PS50893"/>
    </source>
</evidence>
<keyword evidence="6 8" id="KW-0472">Membrane</keyword>
<feature type="domain" description="ABC transporter" evidence="9">
    <location>
        <begin position="819"/>
        <end position="1056"/>
    </location>
</feature>
<dbReference type="Gene3D" id="1.20.1560.10">
    <property type="entry name" value="ABC transporter type 1, transmembrane domain"/>
    <property type="match status" value="1"/>
</dbReference>
<reference evidence="11 12" key="1">
    <citation type="submission" date="2013-07" db="EMBL/GenBank/DDBJ databases">
        <title>Comparative Genomic and Metabolomic Analysis of Twelve Strains of Pseudoalteromonas luteoviolacea.</title>
        <authorList>
            <person name="Vynne N.G."/>
            <person name="Mansson M."/>
            <person name="Gram L."/>
        </authorList>
    </citation>
    <scope>NUCLEOTIDE SEQUENCE [LARGE SCALE GENOMIC DNA]</scope>
    <source>
        <strain evidence="11 12">DSM 6061</strain>
    </source>
</reference>
<dbReference type="Proteomes" id="UP000076643">
    <property type="component" value="Unassembled WGS sequence"/>
</dbReference>
<evidence type="ECO:0000259" key="10">
    <source>
        <dbReference type="PROSITE" id="PS50929"/>
    </source>
</evidence>
<dbReference type="Pfam" id="PF00144">
    <property type="entry name" value="Beta-lactamase"/>
    <property type="match status" value="1"/>
</dbReference>
<keyword evidence="3" id="KW-0547">Nucleotide-binding</keyword>
<dbReference type="SMART" id="SM00382">
    <property type="entry name" value="AAA"/>
    <property type="match status" value="1"/>
</dbReference>
<protein>
    <recommendedName>
        <fullName evidence="13">Cyclic peptide transporter</fullName>
    </recommendedName>
</protein>
<evidence type="ECO:0008006" key="13">
    <source>
        <dbReference type="Google" id="ProtNLM"/>
    </source>
</evidence>
<evidence type="ECO:0000313" key="11">
    <source>
        <dbReference type="EMBL" id="KZN40569.1"/>
    </source>
</evidence>
<dbReference type="InterPro" id="IPR003593">
    <property type="entry name" value="AAA+_ATPase"/>
</dbReference>
<evidence type="ECO:0000256" key="6">
    <source>
        <dbReference type="ARBA" id="ARBA00023136"/>
    </source>
</evidence>
<dbReference type="InterPro" id="IPR005898">
    <property type="entry name" value="Cyc_pep_transpt_SyrD/YojI"/>
</dbReference>
<feature type="transmembrane region" description="Helical" evidence="8">
    <location>
        <begin position="471"/>
        <end position="492"/>
    </location>
</feature>
<feature type="domain" description="ABC transmembrane type-1" evidence="10">
    <location>
        <begin position="504"/>
        <end position="780"/>
    </location>
</feature>
<feature type="transmembrane region" description="Helical" evidence="8">
    <location>
        <begin position="613"/>
        <end position="631"/>
    </location>
</feature>
<dbReference type="GO" id="GO:0140359">
    <property type="term" value="F:ABC-type transporter activity"/>
    <property type="evidence" value="ECO:0007669"/>
    <property type="project" value="InterPro"/>
</dbReference>
<comment type="caution">
    <text evidence="11">The sequence shown here is derived from an EMBL/GenBank/DDBJ whole genome shotgun (WGS) entry which is preliminary data.</text>
</comment>
<evidence type="ECO:0000256" key="7">
    <source>
        <dbReference type="SAM" id="MobiDB-lite"/>
    </source>
</evidence>
<evidence type="ECO:0000256" key="5">
    <source>
        <dbReference type="ARBA" id="ARBA00022989"/>
    </source>
</evidence>